<comment type="caution">
    <text evidence="2">The sequence shown here is derived from an EMBL/GenBank/DDBJ whole genome shotgun (WGS) entry which is preliminary data.</text>
</comment>
<keyword evidence="3" id="KW-1185">Reference proteome</keyword>
<feature type="non-terminal residue" evidence="2">
    <location>
        <position position="307"/>
    </location>
</feature>
<dbReference type="Proteomes" id="UP000654918">
    <property type="component" value="Unassembled WGS sequence"/>
</dbReference>
<reference evidence="2" key="1">
    <citation type="journal article" date="2020" name="Phytopathology">
        <title>Genome Sequence Resources of Colletotrichum truncatum, C. plurivorum, C. musicola, and C. sojae: Four Species Pathogenic to Soybean (Glycine max).</title>
        <authorList>
            <person name="Rogerio F."/>
            <person name="Boufleur T.R."/>
            <person name="Ciampi-Guillardi M."/>
            <person name="Sukno S.A."/>
            <person name="Thon M.R."/>
            <person name="Massola Junior N.S."/>
            <person name="Baroncelli R."/>
        </authorList>
    </citation>
    <scope>NUCLEOTIDE SEQUENCE</scope>
    <source>
        <strain evidence="2">LFN00145</strain>
    </source>
</reference>
<dbReference type="EMBL" id="WIGO01000828">
    <property type="protein sequence ID" value="KAF6804232.1"/>
    <property type="molecule type" value="Genomic_DNA"/>
</dbReference>
<gene>
    <name evidence="2" type="ORF">CPLU01_16070</name>
</gene>
<organism evidence="2 3">
    <name type="scientific">Colletotrichum plurivorum</name>
    <dbReference type="NCBI Taxonomy" id="2175906"/>
    <lineage>
        <taxon>Eukaryota</taxon>
        <taxon>Fungi</taxon>
        <taxon>Dikarya</taxon>
        <taxon>Ascomycota</taxon>
        <taxon>Pezizomycotina</taxon>
        <taxon>Sordariomycetes</taxon>
        <taxon>Hypocreomycetidae</taxon>
        <taxon>Glomerellales</taxon>
        <taxon>Glomerellaceae</taxon>
        <taxon>Colletotrichum</taxon>
        <taxon>Colletotrichum orchidearum species complex</taxon>
    </lineage>
</organism>
<accession>A0A8H6J0P0</accession>
<evidence type="ECO:0000313" key="3">
    <source>
        <dbReference type="Proteomes" id="UP000654918"/>
    </source>
</evidence>
<name>A0A8H6J0P0_9PEZI</name>
<sequence length="307" mass="33591">MSAVQTSTCPGWLPSPFQPPQVSTLSSSACQSNNYDKFKNAPQQLPHGPHQPSVPPSLAYSLAGVLSVAKIHPFYSRSQYPPDDDGVRVAREQGASITDADLTTQPLLRKKDLYTAIERLVNDTSAQNTYRRNVYTSVTGGGSTNSKHLFFATDALENRRHRAYFGQMLRDLGLIKPGNWVVKTHATSDLYRQVIGAEHIKISADRAYWRSLDLTCETMENAGASVLAAGNYITPSQVVRILQDFSANVLSGDGSQIVSVIHHISTMPSAERDKIKLEKVIHTSEGLTAAQRSHIYAVLGPVKICSV</sequence>
<feature type="region of interest" description="Disordered" evidence="1">
    <location>
        <begin position="33"/>
        <end position="54"/>
    </location>
</feature>
<protein>
    <submittedName>
        <fullName evidence="2">Uncharacterized protein</fullName>
    </submittedName>
</protein>
<evidence type="ECO:0000313" key="2">
    <source>
        <dbReference type="EMBL" id="KAF6804232.1"/>
    </source>
</evidence>
<dbReference type="AlphaFoldDB" id="A0A8H6J0P0"/>
<proteinExistence type="predicted"/>
<dbReference type="InterPro" id="IPR042099">
    <property type="entry name" value="ANL_N_sf"/>
</dbReference>
<dbReference type="Gene3D" id="3.40.50.12780">
    <property type="entry name" value="N-terminal domain of ligase-like"/>
    <property type="match status" value="1"/>
</dbReference>
<evidence type="ECO:0000256" key="1">
    <source>
        <dbReference type="SAM" id="MobiDB-lite"/>
    </source>
</evidence>